<proteinExistence type="predicted"/>
<dbReference type="GO" id="GO:0042393">
    <property type="term" value="F:histone binding"/>
    <property type="evidence" value="ECO:0007669"/>
    <property type="project" value="TreeGrafter"/>
</dbReference>
<evidence type="ECO:0000313" key="6">
    <source>
        <dbReference type="Proteomes" id="UP001208570"/>
    </source>
</evidence>
<comment type="caution">
    <text evidence="5">The sequence shown here is derived from an EMBL/GenBank/DDBJ whole genome shotgun (WGS) entry which is preliminary data.</text>
</comment>
<protein>
    <recommendedName>
        <fullName evidence="7">O(6)-methylguanine-induced apoptosis 2</fullName>
    </recommendedName>
</protein>
<evidence type="ECO:0008006" key="7">
    <source>
        <dbReference type="Google" id="ProtNLM"/>
    </source>
</evidence>
<keyword evidence="4" id="KW-0539">Nucleus</keyword>
<dbReference type="GO" id="GO:0001940">
    <property type="term" value="C:male pronucleus"/>
    <property type="evidence" value="ECO:0007669"/>
    <property type="project" value="TreeGrafter"/>
</dbReference>
<reference evidence="5" key="1">
    <citation type="journal article" date="2023" name="Mol. Biol. Evol.">
        <title>Third-Generation Sequencing Reveals the Adaptive Role of the Epigenome in Three Deep-Sea Polychaetes.</title>
        <authorList>
            <person name="Perez M."/>
            <person name="Aroh O."/>
            <person name="Sun Y."/>
            <person name="Lan Y."/>
            <person name="Juniper S.K."/>
            <person name="Young C.R."/>
            <person name="Angers B."/>
            <person name="Qian P.Y."/>
        </authorList>
    </citation>
    <scope>NUCLEOTIDE SEQUENCE</scope>
    <source>
        <strain evidence="5">P08H-3</strain>
    </source>
</reference>
<comment type="subcellular location">
    <subcellularLocation>
        <location evidence="2">Cytoplasm</location>
    </subcellularLocation>
    <subcellularLocation>
        <location evidence="1">Nucleus</location>
    </subcellularLocation>
</comment>
<keyword evidence="6" id="KW-1185">Reference proteome</keyword>
<dbReference type="EMBL" id="JAODUP010000266">
    <property type="protein sequence ID" value="KAK2154516.1"/>
    <property type="molecule type" value="Genomic_DNA"/>
</dbReference>
<evidence type="ECO:0000313" key="5">
    <source>
        <dbReference type="EMBL" id="KAK2154516.1"/>
    </source>
</evidence>
<dbReference type="Pfam" id="PF07004">
    <property type="entry name" value="SHIPPO-rpt"/>
    <property type="match status" value="4"/>
</dbReference>
<dbReference type="GO" id="GO:0003682">
    <property type="term" value="F:chromatin binding"/>
    <property type="evidence" value="ECO:0007669"/>
    <property type="project" value="TreeGrafter"/>
</dbReference>
<sequence length="354" mass="38868">MPLCIYLLKMATDSLKFVNENYVTRIHGTAPSGKLHKGHNITAATASIPSKYQTIVTDNSDRKGFLSRSRRFLHDELLQDDHPGPGTYVSHTTCDQNTPSISKKGTGGFASKDSRLHKLLVTSGPGAGTYNLPSMLLSKKDHNKAPATSAFHQPIAKTMEKPGNPAPNIYDVSKAQSKVSKTNNVVANAAFKSQTRREFINLKEMSVKPAPGQYYIKEDLVKDSIKVPLSSFKSKTVRQLQPSPPSYPGPGTYRPHEQIEPVQKTVFPKKHYLCISAPAMPLPDMPPAPGPGSYEIVNYDGTPKHYMSSAAFVSTTSRWTGDTSHHIDLPGPAHYRPIQLGKQSFIYNAGGKWI</sequence>
<dbReference type="Proteomes" id="UP001208570">
    <property type="component" value="Unassembled WGS sequence"/>
</dbReference>
<dbReference type="GO" id="GO:0044727">
    <property type="term" value="P:epigenetic programing of male pronucleus"/>
    <property type="evidence" value="ECO:0007669"/>
    <property type="project" value="TreeGrafter"/>
</dbReference>
<evidence type="ECO:0000256" key="1">
    <source>
        <dbReference type="ARBA" id="ARBA00004123"/>
    </source>
</evidence>
<dbReference type="GO" id="GO:0042585">
    <property type="term" value="C:germinal vesicle"/>
    <property type="evidence" value="ECO:0007669"/>
    <property type="project" value="TreeGrafter"/>
</dbReference>
<gene>
    <name evidence="5" type="ORF">LSH36_266g00075</name>
</gene>
<dbReference type="GO" id="GO:0005737">
    <property type="term" value="C:cytoplasm"/>
    <property type="evidence" value="ECO:0007669"/>
    <property type="project" value="UniProtKB-SubCell"/>
</dbReference>
<dbReference type="AlphaFoldDB" id="A0AAD9JK15"/>
<dbReference type="GO" id="GO:0001939">
    <property type="term" value="C:female pronucleus"/>
    <property type="evidence" value="ECO:0007669"/>
    <property type="project" value="TreeGrafter"/>
</dbReference>
<evidence type="ECO:0000256" key="3">
    <source>
        <dbReference type="ARBA" id="ARBA00022490"/>
    </source>
</evidence>
<accession>A0AAD9JK15</accession>
<name>A0AAD9JK15_9ANNE</name>
<evidence type="ECO:0000256" key="2">
    <source>
        <dbReference type="ARBA" id="ARBA00004496"/>
    </source>
</evidence>
<dbReference type="PANTHER" id="PTHR35678:SF1">
    <property type="entry name" value="PROTEIN STPG4"/>
    <property type="match status" value="1"/>
</dbReference>
<organism evidence="5 6">
    <name type="scientific">Paralvinella palmiformis</name>
    <dbReference type="NCBI Taxonomy" id="53620"/>
    <lineage>
        <taxon>Eukaryota</taxon>
        <taxon>Metazoa</taxon>
        <taxon>Spiralia</taxon>
        <taxon>Lophotrochozoa</taxon>
        <taxon>Annelida</taxon>
        <taxon>Polychaeta</taxon>
        <taxon>Sedentaria</taxon>
        <taxon>Canalipalpata</taxon>
        <taxon>Terebellida</taxon>
        <taxon>Terebelliformia</taxon>
        <taxon>Alvinellidae</taxon>
        <taxon>Paralvinella</taxon>
    </lineage>
</organism>
<dbReference type="InterPro" id="IPR010736">
    <property type="entry name" value="SHIPPO-rpt"/>
</dbReference>
<keyword evidence="3" id="KW-0963">Cytoplasm</keyword>
<evidence type="ECO:0000256" key="4">
    <source>
        <dbReference type="ARBA" id="ARBA00023242"/>
    </source>
</evidence>
<dbReference type="PANTHER" id="PTHR35678">
    <property type="entry name" value="PROTEIN STPG4"/>
    <property type="match status" value="1"/>
</dbReference>